<dbReference type="GO" id="GO:0005886">
    <property type="term" value="C:plasma membrane"/>
    <property type="evidence" value="ECO:0007669"/>
    <property type="project" value="UniProtKB-SubCell"/>
</dbReference>
<evidence type="ECO:0000259" key="10">
    <source>
        <dbReference type="PROSITE" id="PS50929"/>
    </source>
</evidence>
<feature type="transmembrane region" description="Helical" evidence="8">
    <location>
        <begin position="233"/>
        <end position="255"/>
    </location>
</feature>
<proteinExistence type="inferred from homology"/>
<dbReference type="Gene3D" id="1.20.1560.10">
    <property type="entry name" value="ABC transporter type 1, transmembrane domain"/>
    <property type="match status" value="1"/>
</dbReference>
<keyword evidence="5 11" id="KW-0067">ATP-binding</keyword>
<evidence type="ECO:0000256" key="7">
    <source>
        <dbReference type="ARBA" id="ARBA00023136"/>
    </source>
</evidence>
<dbReference type="PROSITE" id="PS50893">
    <property type="entry name" value="ABC_TRANSPORTER_2"/>
    <property type="match status" value="1"/>
</dbReference>
<dbReference type="SUPFAM" id="SSF52540">
    <property type="entry name" value="P-loop containing nucleoside triphosphate hydrolases"/>
    <property type="match status" value="1"/>
</dbReference>
<dbReference type="InterPro" id="IPR003593">
    <property type="entry name" value="AAA+_ATPase"/>
</dbReference>
<organism evidence="11 12">
    <name type="scientific">Spiroplasma cantharicola</name>
    <dbReference type="NCBI Taxonomy" id="362837"/>
    <lineage>
        <taxon>Bacteria</taxon>
        <taxon>Bacillati</taxon>
        <taxon>Mycoplasmatota</taxon>
        <taxon>Mollicutes</taxon>
        <taxon>Entomoplasmatales</taxon>
        <taxon>Spiroplasmataceae</taxon>
        <taxon>Spiroplasma</taxon>
    </lineage>
</organism>
<keyword evidence="12" id="KW-1185">Reference proteome</keyword>
<dbReference type="PROSITE" id="PS50929">
    <property type="entry name" value="ABC_TM1F"/>
    <property type="match status" value="1"/>
</dbReference>
<dbReference type="Pfam" id="PF00005">
    <property type="entry name" value="ABC_tran"/>
    <property type="match status" value="1"/>
</dbReference>
<evidence type="ECO:0000256" key="5">
    <source>
        <dbReference type="ARBA" id="ARBA00022840"/>
    </source>
</evidence>
<reference evidence="11 12" key="1">
    <citation type="journal article" date="2015" name="Genome Announc.">
        <title>Complete Genome Sequence of Spiroplasma cantharicola CC-1T (DSM 21588), a Bacterium Isolated from Soldier Beetle (Cantharis carolinus).</title>
        <authorList>
            <person name="Lo W.S."/>
            <person name="Liu P.Y."/>
            <person name="Kuo C.H."/>
        </authorList>
    </citation>
    <scope>NUCLEOTIDE SEQUENCE [LARGE SCALE GENOMIC DNA]</scope>
    <source>
        <strain evidence="11 12">CC-1</strain>
    </source>
</reference>
<dbReference type="SMART" id="SM00382">
    <property type="entry name" value="AAA"/>
    <property type="match status" value="1"/>
</dbReference>
<dbReference type="InterPro" id="IPR011527">
    <property type="entry name" value="ABC1_TM_dom"/>
</dbReference>
<feature type="transmembrane region" description="Helical" evidence="8">
    <location>
        <begin position="159"/>
        <end position="185"/>
    </location>
</feature>
<dbReference type="OrthoDB" id="9763744at2"/>
<dbReference type="PANTHER" id="PTHR43394:SF1">
    <property type="entry name" value="ATP-BINDING CASSETTE SUB-FAMILY B MEMBER 10, MITOCHONDRIAL"/>
    <property type="match status" value="1"/>
</dbReference>
<comment type="subcellular location">
    <subcellularLocation>
        <location evidence="1">Cell membrane</location>
        <topology evidence="1">Multi-pass membrane protein</topology>
    </subcellularLocation>
</comment>
<dbReference type="GO" id="GO:0090374">
    <property type="term" value="P:oligopeptide export from mitochondrion"/>
    <property type="evidence" value="ECO:0007669"/>
    <property type="project" value="TreeGrafter"/>
</dbReference>
<dbReference type="KEGG" id="scj:SCANT_v1c01060"/>
<evidence type="ECO:0000256" key="2">
    <source>
        <dbReference type="ARBA" id="ARBA00005417"/>
    </source>
</evidence>
<dbReference type="InterPro" id="IPR003439">
    <property type="entry name" value="ABC_transporter-like_ATP-bd"/>
</dbReference>
<feature type="transmembrane region" description="Helical" evidence="8">
    <location>
        <begin position="261"/>
        <end position="282"/>
    </location>
</feature>
<keyword evidence="7 8" id="KW-0472">Membrane</keyword>
<dbReference type="EMBL" id="CP012622">
    <property type="protein sequence ID" value="ALD66016.1"/>
    <property type="molecule type" value="Genomic_DNA"/>
</dbReference>
<dbReference type="GO" id="GO:0015421">
    <property type="term" value="F:ABC-type oligopeptide transporter activity"/>
    <property type="evidence" value="ECO:0007669"/>
    <property type="project" value="TreeGrafter"/>
</dbReference>
<dbReference type="AlphaFoldDB" id="A0A0M4JHT2"/>
<protein>
    <submittedName>
        <fullName evidence="11">ABC transporter ATP-binding protein/permease</fullName>
    </submittedName>
</protein>
<evidence type="ECO:0000256" key="6">
    <source>
        <dbReference type="ARBA" id="ARBA00022989"/>
    </source>
</evidence>
<evidence type="ECO:0000313" key="12">
    <source>
        <dbReference type="Proteomes" id="UP000063919"/>
    </source>
</evidence>
<feature type="domain" description="ABC transporter" evidence="9">
    <location>
        <begin position="438"/>
        <end position="676"/>
    </location>
</feature>
<dbReference type="FunFam" id="3.40.50.300:FF:000218">
    <property type="entry name" value="Multidrug ABC transporter ATP-binding protein"/>
    <property type="match status" value="1"/>
</dbReference>
<dbReference type="Pfam" id="PF00664">
    <property type="entry name" value="ABC_membrane"/>
    <property type="match status" value="1"/>
</dbReference>
<evidence type="ECO:0000256" key="4">
    <source>
        <dbReference type="ARBA" id="ARBA00022741"/>
    </source>
</evidence>
<name>A0A0M4JHT2_9MOLU</name>
<dbReference type="STRING" id="362837.SCANT_v1c01060"/>
<feature type="transmembrane region" description="Helical" evidence="8">
    <location>
        <begin position="46"/>
        <end position="65"/>
    </location>
</feature>
<dbReference type="GO" id="GO:0005524">
    <property type="term" value="F:ATP binding"/>
    <property type="evidence" value="ECO:0007669"/>
    <property type="project" value="UniProtKB-KW"/>
</dbReference>
<feature type="transmembrane region" description="Helical" evidence="8">
    <location>
        <begin position="373"/>
        <end position="392"/>
    </location>
</feature>
<evidence type="ECO:0000256" key="3">
    <source>
        <dbReference type="ARBA" id="ARBA00022692"/>
    </source>
</evidence>
<dbReference type="InterPro" id="IPR027417">
    <property type="entry name" value="P-loop_NTPase"/>
</dbReference>
<evidence type="ECO:0000256" key="1">
    <source>
        <dbReference type="ARBA" id="ARBA00004651"/>
    </source>
</evidence>
<dbReference type="GO" id="GO:0016887">
    <property type="term" value="F:ATP hydrolysis activity"/>
    <property type="evidence" value="ECO:0007669"/>
    <property type="project" value="InterPro"/>
</dbReference>
<keyword evidence="6 8" id="KW-1133">Transmembrane helix</keyword>
<gene>
    <name evidence="11" type="ORF">SCANT_v1c01060</name>
</gene>
<feature type="transmembrane region" description="Helical" evidence="8">
    <location>
        <begin position="338"/>
        <end position="367"/>
    </location>
</feature>
<keyword evidence="3 8" id="KW-0812">Transmembrane</keyword>
<dbReference type="PANTHER" id="PTHR43394">
    <property type="entry name" value="ATP-DEPENDENT PERMEASE MDL1, MITOCHONDRIAL"/>
    <property type="match status" value="1"/>
</dbReference>
<dbReference type="PROSITE" id="PS00211">
    <property type="entry name" value="ABC_TRANSPORTER_1"/>
    <property type="match status" value="1"/>
</dbReference>
<dbReference type="InterPro" id="IPR017871">
    <property type="entry name" value="ABC_transporter-like_CS"/>
</dbReference>
<dbReference type="Proteomes" id="UP000063919">
    <property type="component" value="Chromosome"/>
</dbReference>
<dbReference type="PATRIC" id="fig|362837.3.peg.106"/>
<feature type="domain" description="ABC transmembrane type-1" evidence="10">
    <location>
        <begin position="46"/>
        <end position="403"/>
    </location>
</feature>
<evidence type="ECO:0000313" key="11">
    <source>
        <dbReference type="EMBL" id="ALD66016.1"/>
    </source>
</evidence>
<dbReference type="RefSeq" id="WP_053945793.1">
    <property type="nucleotide sequence ID" value="NZ_CP012622.1"/>
</dbReference>
<evidence type="ECO:0000256" key="8">
    <source>
        <dbReference type="SAM" id="Phobius"/>
    </source>
</evidence>
<accession>A0A0M4JHT2</accession>
<evidence type="ECO:0000259" key="9">
    <source>
        <dbReference type="PROSITE" id="PS50893"/>
    </source>
</evidence>
<dbReference type="Gene3D" id="3.40.50.300">
    <property type="entry name" value="P-loop containing nucleotide triphosphate hydrolases"/>
    <property type="match status" value="1"/>
</dbReference>
<comment type="similarity">
    <text evidence="2">Belongs to the ABC transporter superfamily.</text>
</comment>
<dbReference type="InterPro" id="IPR036640">
    <property type="entry name" value="ABC1_TM_sf"/>
</dbReference>
<dbReference type="SUPFAM" id="SSF90123">
    <property type="entry name" value="ABC transporter transmembrane region"/>
    <property type="match status" value="1"/>
</dbReference>
<sequence>MENNFFVRYIDDESLIEYKEKKEFKKSKGFFGLWFFYWKKYKVKSIFAIIFILLVSGFSVFNILIARQITSILIGESLIETLNNKELLSEIITGLIPLVGEENEKLLEMINEFLASNDLEMPKELVNNILQKFYFDYLSYDGKNVVAIFFGLSITKMQWVYILLATIGLVIVCMYIAYCFCGIISEESQTDLKNKLIKSLLTKNVDFYNKNSQGKITETIVKDCKNIAEQLKVAPIILLFIVFSTVGSTAMLIYIDKLISILMFSLILCVMLIALSVVLFIAKPVKKSMDAKSKSDSEITEKISAIRLIKSTGTWEKEIEHFNQDNQKQNKYNRKLNYAISIIPGIIIGAIGCLTLSSIVFGVFIYANDTSKLITVFSTFTAGIFVMVTPIFQLNTILQSISSTNKSSQNIASIVNDEDNIIEIENPKFINKKGIESIVFDNVSFAYPLSPESNILNNLSISFEKGKSYAFVGPSGCGKSTITRLLLRFYENYEGSIKINGDMELKDIELKDWLENIGYVDQEPQILSGTIKENLLYVKNDATDKEIIDACKKAKLHDLIMSWEKQYDTFLFERGKQLSGGQKQRLVIARTFLKNPSLIILDEATSALDNLVEKEISIELDKLIVGKTTITIAHRLTTIKNYDKIFVLDSFKKIAQVGTFNELIKKDGLFKELYEVDKGES</sequence>
<dbReference type="InterPro" id="IPR039421">
    <property type="entry name" value="Type_1_exporter"/>
</dbReference>
<keyword evidence="4" id="KW-0547">Nucleotide-binding</keyword>